<dbReference type="EMBL" id="BAAADO010000004">
    <property type="protein sequence ID" value="GAA0494655.1"/>
    <property type="molecule type" value="Genomic_DNA"/>
</dbReference>
<name>A0ABN1BCZ4_9BACI</name>
<sequence length="66" mass="8047">MKVKCILCDKVEKIAENSLLAKQLRKKRVMTYMCDTCRERIDNKTEKRLETGNYREYREKKKDPYL</sequence>
<evidence type="ECO:0000313" key="1">
    <source>
        <dbReference type="EMBL" id="GAA0494655.1"/>
    </source>
</evidence>
<evidence type="ECO:0008006" key="3">
    <source>
        <dbReference type="Google" id="ProtNLM"/>
    </source>
</evidence>
<organism evidence="1 2">
    <name type="scientific">Salinibacillus aidingensis</name>
    <dbReference type="NCBI Taxonomy" id="237684"/>
    <lineage>
        <taxon>Bacteria</taxon>
        <taxon>Bacillati</taxon>
        <taxon>Bacillota</taxon>
        <taxon>Bacilli</taxon>
        <taxon>Bacillales</taxon>
        <taxon>Bacillaceae</taxon>
        <taxon>Salinibacillus</taxon>
    </lineage>
</organism>
<gene>
    <name evidence="1" type="ORF">GCM10008986_21600</name>
</gene>
<dbReference type="InterPro" id="IPR019241">
    <property type="entry name" value="DUF2197"/>
</dbReference>
<proteinExistence type="predicted"/>
<dbReference type="RefSeq" id="WP_343840802.1">
    <property type="nucleotide sequence ID" value="NZ_BAAADO010000004.1"/>
</dbReference>
<dbReference type="Proteomes" id="UP001500880">
    <property type="component" value="Unassembled WGS sequence"/>
</dbReference>
<evidence type="ECO:0000313" key="2">
    <source>
        <dbReference type="Proteomes" id="UP001500880"/>
    </source>
</evidence>
<protein>
    <recommendedName>
        <fullName evidence="3">DUF2197 domain-containing protein</fullName>
    </recommendedName>
</protein>
<comment type="caution">
    <text evidence="1">The sequence shown here is derived from an EMBL/GenBank/DDBJ whole genome shotgun (WGS) entry which is preliminary data.</text>
</comment>
<accession>A0ABN1BCZ4</accession>
<dbReference type="Pfam" id="PF09963">
    <property type="entry name" value="DUF2197"/>
    <property type="match status" value="1"/>
</dbReference>
<reference evidence="1 2" key="1">
    <citation type="journal article" date="2019" name="Int. J. Syst. Evol. Microbiol.">
        <title>The Global Catalogue of Microorganisms (GCM) 10K type strain sequencing project: providing services to taxonomists for standard genome sequencing and annotation.</title>
        <authorList>
            <consortium name="The Broad Institute Genomics Platform"/>
            <consortium name="The Broad Institute Genome Sequencing Center for Infectious Disease"/>
            <person name="Wu L."/>
            <person name="Ma J."/>
        </authorList>
    </citation>
    <scope>NUCLEOTIDE SEQUENCE [LARGE SCALE GENOMIC DNA]</scope>
    <source>
        <strain evidence="1 2">JCM 12389</strain>
    </source>
</reference>
<keyword evidence="2" id="KW-1185">Reference proteome</keyword>